<dbReference type="OrthoDB" id="10488950at2759"/>
<comment type="caution">
    <text evidence="2">The sequence shown here is derived from an EMBL/GenBank/DDBJ whole genome shotgun (WGS) entry which is preliminary data.</text>
</comment>
<organism evidence="2 3">
    <name type="scientific">Ancylostoma caninum</name>
    <name type="common">Dog hookworm</name>
    <dbReference type="NCBI Taxonomy" id="29170"/>
    <lineage>
        <taxon>Eukaryota</taxon>
        <taxon>Metazoa</taxon>
        <taxon>Ecdysozoa</taxon>
        <taxon>Nematoda</taxon>
        <taxon>Chromadorea</taxon>
        <taxon>Rhabditida</taxon>
        <taxon>Rhabditina</taxon>
        <taxon>Rhabditomorpha</taxon>
        <taxon>Strongyloidea</taxon>
        <taxon>Ancylostomatidae</taxon>
        <taxon>Ancylostomatinae</taxon>
        <taxon>Ancylostoma</taxon>
    </lineage>
</organism>
<proteinExistence type="predicted"/>
<protein>
    <recommendedName>
        <fullName evidence="1">Lin-15A/B-like domain-containing protein</fullName>
    </recommendedName>
</protein>
<dbReference type="AlphaFoldDB" id="A0A368GFJ7"/>
<gene>
    <name evidence="2" type="ORF">ANCCAN_10889</name>
</gene>
<dbReference type="EMBL" id="JOJR01000168">
    <property type="protein sequence ID" value="RCN43151.1"/>
    <property type="molecule type" value="Genomic_DNA"/>
</dbReference>
<sequence>MIKRKYTRRNCLLCRKCVEERLLCFTRTRHQNTVIMLSSLVLFNEIDLREAKRCYETNRRGPICYRHFIDAAKFMIPKLTCVRIRTVSYVEQCQREEDISYIKERDIPHIIFDSLQAIARNLDEYVDLNLSKVRDFLNGCFYRHVSALSSTLSAAHSQQENTASVINAKDDIVEVKPGPLETSNTPESFAIGQDHSVKEECISYDVEGVEDVRSLGLQYGTSSTTEFIALGQDRHIKDECTDYALEELEETDSSLLERIIPVKVDRLLSLLRFCPKCGTQISRKRIKILPSDVGPSAVVHYFCNSCSGERCWYAT</sequence>
<evidence type="ECO:0000259" key="1">
    <source>
        <dbReference type="Pfam" id="PF25375"/>
    </source>
</evidence>
<dbReference type="Proteomes" id="UP000252519">
    <property type="component" value="Unassembled WGS sequence"/>
</dbReference>
<accession>A0A368GFJ7</accession>
<keyword evidence="3" id="KW-1185">Reference proteome</keyword>
<dbReference type="InterPro" id="IPR057432">
    <property type="entry name" value="Lin-15A/B-like_dom"/>
</dbReference>
<reference evidence="2 3" key="1">
    <citation type="submission" date="2014-10" db="EMBL/GenBank/DDBJ databases">
        <title>Draft genome of the hookworm Ancylostoma caninum.</title>
        <authorList>
            <person name="Mitreva M."/>
        </authorList>
    </citation>
    <scope>NUCLEOTIDE SEQUENCE [LARGE SCALE GENOMIC DNA]</scope>
    <source>
        <strain evidence="2 3">Baltimore</strain>
    </source>
</reference>
<name>A0A368GFJ7_ANCCA</name>
<feature type="domain" description="Lin-15A/B-like" evidence="1">
    <location>
        <begin position="8"/>
        <end position="105"/>
    </location>
</feature>
<dbReference type="Pfam" id="PF25375">
    <property type="entry name" value="Lin-15B"/>
    <property type="match status" value="1"/>
</dbReference>
<evidence type="ECO:0000313" key="3">
    <source>
        <dbReference type="Proteomes" id="UP000252519"/>
    </source>
</evidence>
<evidence type="ECO:0000313" key="2">
    <source>
        <dbReference type="EMBL" id="RCN43151.1"/>
    </source>
</evidence>